<feature type="domain" description="HTH merR-type" evidence="5">
    <location>
        <begin position="6"/>
        <end position="75"/>
    </location>
</feature>
<evidence type="ECO:0000256" key="2">
    <source>
        <dbReference type="ARBA" id="ARBA00023015"/>
    </source>
</evidence>
<dbReference type="GO" id="GO:0003677">
    <property type="term" value="F:DNA binding"/>
    <property type="evidence" value="ECO:0007669"/>
    <property type="project" value="UniProtKB-KW"/>
</dbReference>
<dbReference type="PROSITE" id="PS50937">
    <property type="entry name" value="HTH_MERR_2"/>
    <property type="match status" value="1"/>
</dbReference>
<comment type="caution">
    <text evidence="6">The sequence shown here is derived from an EMBL/GenBank/DDBJ whole genome shotgun (WGS) entry which is preliminary data.</text>
</comment>
<dbReference type="PANTHER" id="PTHR30204">
    <property type="entry name" value="REDOX-CYCLING DRUG-SENSING TRANSCRIPTIONAL ACTIVATOR SOXR"/>
    <property type="match status" value="1"/>
</dbReference>
<organism evidence="6 7">
    <name type="scientific">Sporotomaculum syntrophicum</name>
    <dbReference type="NCBI Taxonomy" id="182264"/>
    <lineage>
        <taxon>Bacteria</taxon>
        <taxon>Bacillati</taxon>
        <taxon>Bacillota</taxon>
        <taxon>Clostridia</taxon>
        <taxon>Eubacteriales</taxon>
        <taxon>Desulfallaceae</taxon>
        <taxon>Sporotomaculum</taxon>
    </lineage>
</organism>
<keyword evidence="7" id="KW-1185">Reference proteome</keyword>
<dbReference type="Gene3D" id="1.10.1660.10">
    <property type="match status" value="1"/>
</dbReference>
<evidence type="ECO:0000259" key="5">
    <source>
        <dbReference type="PROSITE" id="PS50937"/>
    </source>
</evidence>
<dbReference type="EMBL" id="LSRS01000003">
    <property type="protein sequence ID" value="KAF1084991.1"/>
    <property type="molecule type" value="Genomic_DNA"/>
</dbReference>
<proteinExistence type="predicted"/>
<name>A0A9D2WQC7_9FIRM</name>
<dbReference type="AlphaFoldDB" id="A0A9D2WQC7"/>
<dbReference type="PANTHER" id="PTHR30204:SF69">
    <property type="entry name" value="MERR-FAMILY TRANSCRIPTIONAL REGULATOR"/>
    <property type="match status" value="1"/>
</dbReference>
<evidence type="ECO:0000313" key="7">
    <source>
        <dbReference type="Proteomes" id="UP000798488"/>
    </source>
</evidence>
<protein>
    <submittedName>
        <fullName evidence="6">Mercuric resistance operon regulatory protein</fullName>
    </submittedName>
</protein>
<accession>A0A9D2WQC7</accession>
<gene>
    <name evidence="6" type="primary">merR1_1</name>
    <name evidence="6" type="ORF">SPSYN_01127</name>
</gene>
<evidence type="ECO:0000256" key="3">
    <source>
        <dbReference type="ARBA" id="ARBA00023125"/>
    </source>
</evidence>
<dbReference type="PRINTS" id="PR00040">
    <property type="entry name" value="HTHMERR"/>
</dbReference>
<dbReference type="SMART" id="SM00422">
    <property type="entry name" value="HTH_MERR"/>
    <property type="match status" value="1"/>
</dbReference>
<dbReference type="Proteomes" id="UP000798488">
    <property type="component" value="Unassembled WGS sequence"/>
</dbReference>
<dbReference type="InterPro" id="IPR047057">
    <property type="entry name" value="MerR_fam"/>
</dbReference>
<evidence type="ECO:0000313" key="6">
    <source>
        <dbReference type="EMBL" id="KAF1084991.1"/>
    </source>
</evidence>
<keyword evidence="1" id="KW-0678">Repressor</keyword>
<sequence>MAVENRIKIGDFVKLTGSTLKTVNYYHKTGLLPAPQRTDGGYRLYGLEELNRMRLIKHLKSLGMDLKQIKEIIGGSNNQRTSGEVLQSLRSELLSEKQTLEERIVKIDTILSNNAPLLDEDCFESASFQMITEILGADQIERYSNTCPEIYNQHRRLSGILDDFQWCDDFREGFRILAEYFKNHPQQYELALESGQRWAEISHLDEDDPRIEAFARESVALVNSMPPVKELYRMQPAMNRPLESLYQEKVAGVLTSAQIKYQQLFKKLLLTDDE</sequence>
<reference evidence="6" key="1">
    <citation type="submission" date="2016-02" db="EMBL/GenBank/DDBJ databases">
        <title>Draft Genome Sequence of Sporotomaculum syntrophicum Strain FB, a Syntrophic Benzoate Degrader.</title>
        <authorList>
            <person name="Nobu M.K."/>
            <person name="Narihiro T."/>
            <person name="Qiu Y.-L."/>
            <person name="Ohashi A."/>
            <person name="Liu W.-T."/>
            <person name="Yuji S."/>
        </authorList>
    </citation>
    <scope>NUCLEOTIDE SEQUENCE</scope>
    <source>
        <strain evidence="6">FB</strain>
    </source>
</reference>
<evidence type="ECO:0000256" key="1">
    <source>
        <dbReference type="ARBA" id="ARBA00022491"/>
    </source>
</evidence>
<dbReference type="SUPFAM" id="SSF46955">
    <property type="entry name" value="Putative DNA-binding domain"/>
    <property type="match status" value="1"/>
</dbReference>
<keyword evidence="3" id="KW-0238">DNA-binding</keyword>
<dbReference type="InterPro" id="IPR009061">
    <property type="entry name" value="DNA-bd_dom_put_sf"/>
</dbReference>
<keyword evidence="2" id="KW-0805">Transcription regulation</keyword>
<dbReference type="InterPro" id="IPR000551">
    <property type="entry name" value="MerR-type_HTH_dom"/>
</dbReference>
<keyword evidence="4" id="KW-0804">Transcription</keyword>
<dbReference type="GO" id="GO:0003700">
    <property type="term" value="F:DNA-binding transcription factor activity"/>
    <property type="evidence" value="ECO:0007669"/>
    <property type="project" value="InterPro"/>
</dbReference>
<evidence type="ECO:0000256" key="4">
    <source>
        <dbReference type="ARBA" id="ARBA00023163"/>
    </source>
</evidence>
<dbReference type="Pfam" id="PF13411">
    <property type="entry name" value="MerR_1"/>
    <property type="match status" value="1"/>
</dbReference>